<dbReference type="Proteomes" id="UP001152300">
    <property type="component" value="Unassembled WGS sequence"/>
</dbReference>
<evidence type="ECO:0000313" key="2">
    <source>
        <dbReference type="Proteomes" id="UP001152300"/>
    </source>
</evidence>
<dbReference type="EMBL" id="JAPEIS010000001">
    <property type="protein sequence ID" value="KAJ8070547.1"/>
    <property type="molecule type" value="Genomic_DNA"/>
</dbReference>
<proteinExistence type="predicted"/>
<evidence type="ECO:0000313" key="1">
    <source>
        <dbReference type="EMBL" id="KAJ8070547.1"/>
    </source>
</evidence>
<dbReference type="AlphaFoldDB" id="A0A9X0DQQ2"/>
<accession>A0A9X0DQQ2</accession>
<organism evidence="1 2">
    <name type="scientific">Sclerotinia nivalis</name>
    <dbReference type="NCBI Taxonomy" id="352851"/>
    <lineage>
        <taxon>Eukaryota</taxon>
        <taxon>Fungi</taxon>
        <taxon>Dikarya</taxon>
        <taxon>Ascomycota</taxon>
        <taxon>Pezizomycotina</taxon>
        <taxon>Leotiomycetes</taxon>
        <taxon>Helotiales</taxon>
        <taxon>Sclerotiniaceae</taxon>
        <taxon>Sclerotinia</taxon>
    </lineage>
</organism>
<gene>
    <name evidence="1" type="ORF">OCU04_000921</name>
</gene>
<dbReference type="OrthoDB" id="3564277at2759"/>
<reference evidence="1" key="1">
    <citation type="submission" date="2022-11" db="EMBL/GenBank/DDBJ databases">
        <title>Genome Resource of Sclerotinia nivalis Strain SnTB1, a Plant Pathogen Isolated from American Ginseng.</title>
        <authorList>
            <person name="Fan S."/>
        </authorList>
    </citation>
    <scope>NUCLEOTIDE SEQUENCE</scope>
    <source>
        <strain evidence="1">SnTB1</strain>
    </source>
</reference>
<sequence>MSDDQTERAYFRCVADPRFLQTEHGLPNEEFVGIPHIGMPFGALFNVAPPAPTYDQRFLQNNLFILEY</sequence>
<protein>
    <submittedName>
        <fullName evidence="1">Uncharacterized protein</fullName>
    </submittedName>
</protein>
<keyword evidence="2" id="KW-1185">Reference proteome</keyword>
<comment type="caution">
    <text evidence="1">The sequence shown here is derived from an EMBL/GenBank/DDBJ whole genome shotgun (WGS) entry which is preliminary data.</text>
</comment>
<name>A0A9X0DQQ2_9HELO</name>